<gene>
    <name evidence="2" type="ORF">XELAEV_18016670mg</name>
</gene>
<dbReference type="AlphaFoldDB" id="A0A974DC86"/>
<sequence>MLKPNSINLLNLSLHGQNNALFCTPCRFVDWVPDMPEDMRWMQEQVCSVAGAVYSQAKKRLFPSVRSPGHGTLRKCLSLPPPLHHATSYLSTSNNFSCMDLESWVFDFSCPSHLGDHQDPSSPPTELDSVDQSKCTFSLEDSGVDVNFSTDPEDSASELELSGNSF</sequence>
<dbReference type="EMBL" id="CM004470">
    <property type="protein sequence ID" value="OCT88041.1"/>
    <property type="molecule type" value="Genomic_DNA"/>
</dbReference>
<reference evidence="3" key="1">
    <citation type="journal article" date="2016" name="Nature">
        <title>Genome evolution in the allotetraploid frog Xenopus laevis.</title>
        <authorList>
            <person name="Session A.M."/>
            <person name="Uno Y."/>
            <person name="Kwon T."/>
            <person name="Chapman J.A."/>
            <person name="Toyoda A."/>
            <person name="Takahashi S."/>
            <person name="Fukui A."/>
            <person name="Hikosaka A."/>
            <person name="Suzuki A."/>
            <person name="Kondo M."/>
            <person name="van Heeringen S.J."/>
            <person name="Quigley I."/>
            <person name="Heinz S."/>
            <person name="Ogino H."/>
            <person name="Ochi H."/>
            <person name="Hellsten U."/>
            <person name="Lyons J.B."/>
            <person name="Simakov O."/>
            <person name="Putnam N."/>
            <person name="Stites J."/>
            <person name="Kuroki Y."/>
            <person name="Tanaka T."/>
            <person name="Michiue T."/>
            <person name="Watanabe M."/>
            <person name="Bogdanovic O."/>
            <person name="Lister R."/>
            <person name="Georgiou G."/>
            <person name="Paranjpe S.S."/>
            <person name="van Kruijsbergen I."/>
            <person name="Shu S."/>
            <person name="Carlson J."/>
            <person name="Kinoshita T."/>
            <person name="Ohta Y."/>
            <person name="Mawaribuchi S."/>
            <person name="Jenkins J."/>
            <person name="Grimwood J."/>
            <person name="Schmutz J."/>
            <person name="Mitros T."/>
            <person name="Mozaffari S.V."/>
            <person name="Suzuki Y."/>
            <person name="Haramoto Y."/>
            <person name="Yamamoto T.S."/>
            <person name="Takagi C."/>
            <person name="Heald R."/>
            <person name="Miller K."/>
            <person name="Haudenschild C."/>
            <person name="Kitzman J."/>
            <person name="Nakayama T."/>
            <person name="Izutsu Y."/>
            <person name="Robert J."/>
            <person name="Fortriede J."/>
            <person name="Burns K."/>
            <person name="Lotay V."/>
            <person name="Karimi K."/>
            <person name="Yasuoka Y."/>
            <person name="Dichmann D.S."/>
            <person name="Flajnik M.F."/>
            <person name="Houston D.W."/>
            <person name="Shendure J."/>
            <person name="DuPasquier L."/>
            <person name="Vize P.D."/>
            <person name="Zorn A.M."/>
            <person name="Ito M."/>
            <person name="Marcotte E.M."/>
            <person name="Wallingford J.B."/>
            <person name="Ito Y."/>
            <person name="Asashima M."/>
            <person name="Ueno N."/>
            <person name="Matsuda Y."/>
            <person name="Veenstra G.J."/>
            <person name="Fujiyama A."/>
            <person name="Harland R.M."/>
            <person name="Taira M."/>
            <person name="Rokhsar D.S."/>
        </authorList>
    </citation>
    <scope>NUCLEOTIDE SEQUENCE [LARGE SCALE GENOMIC DNA]</scope>
    <source>
        <strain evidence="3">J</strain>
    </source>
</reference>
<organism evidence="2 3">
    <name type="scientific">Xenopus laevis</name>
    <name type="common">African clawed frog</name>
    <dbReference type="NCBI Taxonomy" id="8355"/>
    <lineage>
        <taxon>Eukaryota</taxon>
        <taxon>Metazoa</taxon>
        <taxon>Chordata</taxon>
        <taxon>Craniata</taxon>
        <taxon>Vertebrata</taxon>
        <taxon>Euteleostomi</taxon>
        <taxon>Amphibia</taxon>
        <taxon>Batrachia</taxon>
        <taxon>Anura</taxon>
        <taxon>Pipoidea</taxon>
        <taxon>Pipidae</taxon>
        <taxon>Xenopodinae</taxon>
        <taxon>Xenopus</taxon>
        <taxon>Xenopus</taxon>
    </lineage>
</organism>
<accession>A0A974DC86</accession>
<dbReference type="OMA" id="CMDLESW"/>
<protein>
    <submittedName>
        <fullName evidence="2">Uncharacterized protein</fullName>
    </submittedName>
</protein>
<proteinExistence type="predicted"/>
<evidence type="ECO:0000256" key="1">
    <source>
        <dbReference type="SAM" id="MobiDB-lite"/>
    </source>
</evidence>
<evidence type="ECO:0000313" key="2">
    <source>
        <dbReference type="EMBL" id="OCT88041.1"/>
    </source>
</evidence>
<name>A0A974DC86_XENLA</name>
<dbReference type="Proteomes" id="UP000694892">
    <property type="component" value="Chromosome 3L"/>
</dbReference>
<feature type="region of interest" description="Disordered" evidence="1">
    <location>
        <begin position="144"/>
        <end position="166"/>
    </location>
</feature>
<evidence type="ECO:0000313" key="3">
    <source>
        <dbReference type="Proteomes" id="UP000694892"/>
    </source>
</evidence>